<dbReference type="PANTHER" id="PTHR11054:SF0">
    <property type="entry name" value="6-PHOSPHOGLUCONOLACTONASE"/>
    <property type="match status" value="1"/>
</dbReference>
<dbReference type="Gene3D" id="3.40.50.1360">
    <property type="match status" value="1"/>
</dbReference>
<dbReference type="PANTHER" id="PTHR11054">
    <property type="entry name" value="6-PHOSPHOGLUCONOLACTONASE"/>
    <property type="match status" value="1"/>
</dbReference>
<dbReference type="GO" id="GO:0005975">
    <property type="term" value="P:carbohydrate metabolic process"/>
    <property type="evidence" value="ECO:0007669"/>
    <property type="project" value="InterPro"/>
</dbReference>
<comment type="caution">
    <text evidence="2">The sequence shown here is derived from an EMBL/GenBank/DDBJ whole genome shotgun (WGS) entry which is preliminary data.</text>
</comment>
<dbReference type="Proteomes" id="UP000824108">
    <property type="component" value="Unassembled WGS sequence"/>
</dbReference>
<dbReference type="Pfam" id="PF01182">
    <property type="entry name" value="Glucosamine_iso"/>
    <property type="match status" value="1"/>
</dbReference>
<evidence type="ECO:0000313" key="2">
    <source>
        <dbReference type="EMBL" id="HIZ91156.1"/>
    </source>
</evidence>
<feature type="domain" description="Glucosamine/galactosamine-6-phosphate isomerase" evidence="1">
    <location>
        <begin position="11"/>
        <end position="222"/>
    </location>
</feature>
<proteinExistence type="predicted"/>
<protein>
    <submittedName>
        <fullName evidence="2">6-phosphogluconolactonase</fullName>
    </submittedName>
</protein>
<reference evidence="2" key="1">
    <citation type="journal article" date="2021" name="PeerJ">
        <title>Extensive microbial diversity within the chicken gut microbiome revealed by metagenomics and culture.</title>
        <authorList>
            <person name="Gilroy R."/>
            <person name="Ravi A."/>
            <person name="Getino M."/>
            <person name="Pursley I."/>
            <person name="Horton D.L."/>
            <person name="Alikhan N.F."/>
            <person name="Baker D."/>
            <person name="Gharbi K."/>
            <person name="Hall N."/>
            <person name="Watson M."/>
            <person name="Adriaenssens E.M."/>
            <person name="Foster-Nyarko E."/>
            <person name="Jarju S."/>
            <person name="Secka A."/>
            <person name="Antonio M."/>
            <person name="Oren A."/>
            <person name="Chaudhuri R.R."/>
            <person name="La Ragione R."/>
            <person name="Hildebrand F."/>
            <person name="Pallen M.J."/>
        </authorList>
    </citation>
    <scope>NUCLEOTIDE SEQUENCE</scope>
    <source>
        <strain evidence="2">CHK118-2852</strain>
    </source>
</reference>
<organism evidence="2 3">
    <name type="scientific">Candidatus Bacteroides merdavium</name>
    <dbReference type="NCBI Taxonomy" id="2838472"/>
    <lineage>
        <taxon>Bacteria</taxon>
        <taxon>Pseudomonadati</taxon>
        <taxon>Bacteroidota</taxon>
        <taxon>Bacteroidia</taxon>
        <taxon>Bacteroidales</taxon>
        <taxon>Bacteroidaceae</taxon>
        <taxon>Bacteroides</taxon>
    </lineage>
</organism>
<evidence type="ECO:0000313" key="3">
    <source>
        <dbReference type="Proteomes" id="UP000824108"/>
    </source>
</evidence>
<dbReference type="InterPro" id="IPR006148">
    <property type="entry name" value="Glc/Gal-6P_isomerase"/>
</dbReference>
<dbReference type="InterPro" id="IPR039104">
    <property type="entry name" value="6PGL"/>
</dbReference>
<sequence length="237" mass="26413">MRIYIRETAAGTYHAMIEYIIGMMESCPEKVFNFAFSGGDVLWPLFDIWANEYGNVTPWNRMHIYWTDEHYVPMEHSDSNYGILRRLLLDKVSFPSDQVFPILYGMTSDSKKEAVRYTGKVCASLPLAGEMPVFDVALLGVEADGRASSIYPGQEHLLASSQVYAACTNPYSGQRCVTMTGTALNAVSQLVLLAVGKKRKQIIHDILNSGDTSPISYIAHHAADVRLFMDVCADGRQ</sequence>
<dbReference type="AlphaFoldDB" id="A0A9D2GXS9"/>
<accession>A0A9D2GXS9</accession>
<name>A0A9D2GXS9_9BACE</name>
<gene>
    <name evidence="2" type="ORF">H9807_03425</name>
</gene>
<reference evidence="2" key="2">
    <citation type="submission" date="2021-04" db="EMBL/GenBank/DDBJ databases">
        <authorList>
            <person name="Gilroy R."/>
        </authorList>
    </citation>
    <scope>NUCLEOTIDE SEQUENCE</scope>
    <source>
        <strain evidence="2">CHK118-2852</strain>
    </source>
</reference>
<dbReference type="EMBL" id="DXAV01000029">
    <property type="protein sequence ID" value="HIZ91156.1"/>
    <property type="molecule type" value="Genomic_DNA"/>
</dbReference>
<evidence type="ECO:0000259" key="1">
    <source>
        <dbReference type="Pfam" id="PF01182"/>
    </source>
</evidence>
<dbReference type="SUPFAM" id="SSF100950">
    <property type="entry name" value="NagB/RpiA/CoA transferase-like"/>
    <property type="match status" value="1"/>
</dbReference>
<dbReference type="InterPro" id="IPR037171">
    <property type="entry name" value="NagB/RpiA_transferase-like"/>
</dbReference>